<evidence type="ECO:0000256" key="1">
    <source>
        <dbReference type="SAM" id="MobiDB-lite"/>
    </source>
</evidence>
<gene>
    <name evidence="2" type="ORF">PPRIM_AZ9-3.1.T0420130</name>
</gene>
<sequence length="222" mass="26876">MNQEMKQEKKENEEMSQQIVKLQGLYQEMQRANKVEVDNLKQKLEELEEENEEFKTKFQMRGQIDKRQDYERIIHQNQQKLNQVSQNERKLEKMGKILEENAILSERLVESETLRRRFMEKNNQYEKEIKILIESRLEVEKQMVALKKRVNDLQVLKSTNQKIQEDKINKLQEQCNQQQLQIEKLTQQLKRNQKQKIHNQSNQKEDVSDYEDIESKPQLFGA</sequence>
<protein>
    <submittedName>
        <fullName evidence="2">Uncharacterized protein</fullName>
    </submittedName>
</protein>
<reference evidence="2" key="1">
    <citation type="submission" date="2021-01" db="EMBL/GenBank/DDBJ databases">
        <authorList>
            <consortium name="Genoscope - CEA"/>
            <person name="William W."/>
        </authorList>
    </citation>
    <scope>NUCLEOTIDE SEQUENCE</scope>
</reference>
<keyword evidence="3" id="KW-1185">Reference proteome</keyword>
<feature type="region of interest" description="Disordered" evidence="1">
    <location>
        <begin position="193"/>
        <end position="222"/>
    </location>
</feature>
<comment type="caution">
    <text evidence="2">The sequence shown here is derived from an EMBL/GenBank/DDBJ whole genome shotgun (WGS) entry which is preliminary data.</text>
</comment>
<evidence type="ECO:0000313" key="3">
    <source>
        <dbReference type="Proteomes" id="UP000688137"/>
    </source>
</evidence>
<evidence type="ECO:0000313" key="2">
    <source>
        <dbReference type="EMBL" id="CAD8068381.1"/>
    </source>
</evidence>
<dbReference type="AlphaFoldDB" id="A0A8S1LR06"/>
<dbReference type="Proteomes" id="UP000688137">
    <property type="component" value="Unassembled WGS sequence"/>
</dbReference>
<dbReference type="EMBL" id="CAJJDM010000041">
    <property type="protein sequence ID" value="CAD8068381.1"/>
    <property type="molecule type" value="Genomic_DNA"/>
</dbReference>
<organism evidence="2 3">
    <name type="scientific">Paramecium primaurelia</name>
    <dbReference type="NCBI Taxonomy" id="5886"/>
    <lineage>
        <taxon>Eukaryota</taxon>
        <taxon>Sar</taxon>
        <taxon>Alveolata</taxon>
        <taxon>Ciliophora</taxon>
        <taxon>Intramacronucleata</taxon>
        <taxon>Oligohymenophorea</taxon>
        <taxon>Peniculida</taxon>
        <taxon>Parameciidae</taxon>
        <taxon>Paramecium</taxon>
    </lineage>
</organism>
<proteinExistence type="predicted"/>
<accession>A0A8S1LR06</accession>
<name>A0A8S1LR06_PARPR</name>